<dbReference type="HOGENOM" id="CLU_3314665_0_0_10"/>
<dbReference type="Proteomes" id="UP000027442">
    <property type="component" value="Unassembled WGS sequence"/>
</dbReference>
<reference evidence="1 2" key="1">
    <citation type="submission" date="2013-08" db="EMBL/GenBank/DDBJ databases">
        <authorList>
            <person name="Weinstock G."/>
            <person name="Sodergren E."/>
            <person name="Wylie T."/>
            <person name="Fulton L."/>
            <person name="Fulton R."/>
            <person name="Fronick C."/>
            <person name="O'Laughlin M."/>
            <person name="Godfrey J."/>
            <person name="Miner T."/>
            <person name="Herter B."/>
            <person name="Appelbaum E."/>
            <person name="Cordes M."/>
            <person name="Lek S."/>
            <person name="Wollam A."/>
            <person name="Pepin K.H."/>
            <person name="Palsikar V.B."/>
            <person name="Mitreva M."/>
            <person name="Wilson R.K."/>
        </authorList>
    </citation>
    <scope>NUCLEOTIDE SEQUENCE [LARGE SCALE GENOMIC DNA]</scope>
    <source>
        <strain evidence="1 2">ATCC 15930</strain>
    </source>
</reference>
<evidence type="ECO:0000313" key="2">
    <source>
        <dbReference type="Proteomes" id="UP000027442"/>
    </source>
</evidence>
<protein>
    <submittedName>
        <fullName evidence="1">Uncharacterized protein</fullName>
    </submittedName>
</protein>
<dbReference type="EMBL" id="JNGW01000137">
    <property type="protein sequence ID" value="KDR50820.1"/>
    <property type="molecule type" value="Genomic_DNA"/>
</dbReference>
<comment type="caution">
    <text evidence="1">The sequence shown here is derived from an EMBL/GenBank/DDBJ whole genome shotgun (WGS) entry which is preliminary data.</text>
</comment>
<proteinExistence type="predicted"/>
<keyword evidence="2" id="KW-1185">Reference proteome</keyword>
<name>A0A069QDE4_HOYLO</name>
<accession>A0A069QDE4</accession>
<gene>
    <name evidence="1" type="ORF">HMPREF1991_03127</name>
</gene>
<organism evidence="1 2">
    <name type="scientific">Hoylesella loescheii DSM 19665 = JCM 12249 = ATCC 15930</name>
    <dbReference type="NCBI Taxonomy" id="1122985"/>
    <lineage>
        <taxon>Bacteria</taxon>
        <taxon>Pseudomonadati</taxon>
        <taxon>Bacteroidota</taxon>
        <taxon>Bacteroidia</taxon>
        <taxon>Bacteroidales</taxon>
        <taxon>Prevotellaceae</taxon>
        <taxon>Hoylesella</taxon>
    </lineage>
</organism>
<sequence length="39" mass="4287">MEGSLSPMPVKQIANISSPTCTTTTKHIAPRFTLERGWV</sequence>
<dbReference type="AlphaFoldDB" id="A0A069QDE4"/>
<evidence type="ECO:0000313" key="1">
    <source>
        <dbReference type="EMBL" id="KDR50820.1"/>
    </source>
</evidence>